<dbReference type="InterPro" id="IPR003594">
    <property type="entry name" value="HATPase_dom"/>
</dbReference>
<feature type="transmembrane region" description="Helical" evidence="15">
    <location>
        <begin position="47"/>
        <end position="67"/>
    </location>
</feature>
<dbReference type="PRINTS" id="PR00344">
    <property type="entry name" value="BCTRLSENSOR"/>
</dbReference>
<feature type="region of interest" description="Disordered" evidence="14">
    <location>
        <begin position="646"/>
        <end position="709"/>
    </location>
</feature>
<dbReference type="InterPro" id="IPR005467">
    <property type="entry name" value="His_kinase_dom"/>
</dbReference>
<evidence type="ECO:0000256" key="14">
    <source>
        <dbReference type="SAM" id="MobiDB-lite"/>
    </source>
</evidence>
<dbReference type="InterPro" id="IPR050428">
    <property type="entry name" value="TCS_sensor_his_kinase"/>
</dbReference>
<dbReference type="InterPro" id="IPR016120">
    <property type="entry name" value="Sig_transdc_His_kin_SpoOB"/>
</dbReference>
<evidence type="ECO:0000256" key="12">
    <source>
        <dbReference type="ARBA" id="ARBA00023012"/>
    </source>
</evidence>
<keyword evidence="6" id="KW-0808">Transferase</keyword>
<dbReference type="Gene3D" id="3.30.565.10">
    <property type="entry name" value="Histidine kinase-like ATPase, C-terminal domain"/>
    <property type="match status" value="1"/>
</dbReference>
<keyword evidence="8" id="KW-0547">Nucleotide-binding</keyword>
<evidence type="ECO:0000256" key="5">
    <source>
        <dbReference type="ARBA" id="ARBA00022553"/>
    </source>
</evidence>
<keyword evidence="5" id="KW-0597">Phosphoprotein</keyword>
<keyword evidence="12" id="KW-0902">Two-component regulatory system</keyword>
<keyword evidence="10" id="KW-0067">ATP-binding</keyword>
<gene>
    <name evidence="17" type="ORF">GCM10009863_34000</name>
</gene>
<dbReference type="SUPFAM" id="SSF55874">
    <property type="entry name" value="ATPase domain of HSP90 chaperone/DNA topoisomerase II/histidine kinase"/>
    <property type="match status" value="1"/>
</dbReference>
<dbReference type="Gene3D" id="3.30.450.20">
    <property type="entry name" value="PAS domain"/>
    <property type="match status" value="2"/>
</dbReference>
<proteinExistence type="predicted"/>
<evidence type="ECO:0000313" key="17">
    <source>
        <dbReference type="EMBL" id="GAA2617355.1"/>
    </source>
</evidence>
<evidence type="ECO:0000256" key="7">
    <source>
        <dbReference type="ARBA" id="ARBA00022692"/>
    </source>
</evidence>
<dbReference type="Gene3D" id="1.10.287.130">
    <property type="match status" value="1"/>
</dbReference>
<dbReference type="Proteomes" id="UP001501447">
    <property type="component" value="Unassembled WGS sequence"/>
</dbReference>
<evidence type="ECO:0000259" key="16">
    <source>
        <dbReference type="PROSITE" id="PS50109"/>
    </source>
</evidence>
<keyword evidence="11 15" id="KW-1133">Transmembrane helix</keyword>
<dbReference type="CDD" id="cd00130">
    <property type="entry name" value="PAS"/>
    <property type="match status" value="1"/>
</dbReference>
<sequence>MLSAWGRATVGAVKPAPPPPAAGRRAPAALPRRPRAWPWLRLRTRTLLLQCAVVTLVVGTAFGAFAYDSERRLTREYQQRALAIARTVAGEPGVRAAADRWSAAAERSGGAARAPRSVLANSRLNKRAETVRRRTGSLFVVVTDDRGTRLSHPDAAQLGRKVSTDPSTALSGHEELARHRAHLGEEVVAKVPVRAPGSRRVVGEANVGVSAGAVRAEQARVLIGGLGWLVAALLVGLAASVLLARRWKRLTLGLEPEELATLVQEQEAVLHGIGEGVLALDTRDRVTVANDEVRALLGIDAAPGTPVGELGLTPRVRNVLREPDAGRAVMAVVRERVLVVSARTVRREGRRLGTLLTVRDRTAVESLTRQLDAVRTMSAALRAQRHEFANRLHVLSGLVHSGRPSDVADYLEALLGSGPLGETLPDLGPDTVRDSSLRAFLTAKAAAARERGVTLVLGGGTWVRRTVTAPVDVTTVLGNLVDNAVDAAHAGQRSPRRVEVELIGVADTLLITVADSGDGVAEPRREDLFDEGVSTKEPGADDVGGRGVGLPLARQIARARGGDLRLTEPGAPPGAATLEETPAQEPLAGGLPAAEAEPRPRTGAETAVPGAAVGAEHGTTGAVPPGAEDRVTGGAVFVARLPEVLAGGDDTADGGEGGSGAGGSPGAEPPPPTGTGPGSASATAPEPPPGASPYDSPPPAGHHPPEHPA</sequence>
<dbReference type="Pfam" id="PF14689">
    <property type="entry name" value="SPOB_a"/>
    <property type="match status" value="1"/>
</dbReference>
<dbReference type="PANTHER" id="PTHR45436:SF5">
    <property type="entry name" value="SENSOR HISTIDINE KINASE TRCS"/>
    <property type="match status" value="1"/>
</dbReference>
<comment type="caution">
    <text evidence="17">The sequence shown here is derived from an EMBL/GenBank/DDBJ whole genome shotgun (WGS) entry which is preliminary data.</text>
</comment>
<dbReference type="SMART" id="SM00387">
    <property type="entry name" value="HATPase_c"/>
    <property type="match status" value="1"/>
</dbReference>
<dbReference type="Pfam" id="PF17203">
    <property type="entry name" value="sCache_3_2"/>
    <property type="match status" value="1"/>
</dbReference>
<evidence type="ECO:0000256" key="2">
    <source>
        <dbReference type="ARBA" id="ARBA00004651"/>
    </source>
</evidence>
<dbReference type="InterPro" id="IPR036890">
    <property type="entry name" value="HATPase_C_sf"/>
</dbReference>
<dbReference type="EC" id="2.7.13.3" evidence="3"/>
<keyword evidence="9 17" id="KW-0418">Kinase</keyword>
<evidence type="ECO:0000256" key="15">
    <source>
        <dbReference type="SAM" id="Phobius"/>
    </source>
</evidence>
<evidence type="ECO:0000313" key="18">
    <source>
        <dbReference type="Proteomes" id="UP001501447"/>
    </source>
</evidence>
<keyword evidence="7 15" id="KW-0812">Transmembrane</keyword>
<feature type="transmembrane region" description="Helical" evidence="15">
    <location>
        <begin position="221"/>
        <end position="244"/>
    </location>
</feature>
<evidence type="ECO:0000256" key="13">
    <source>
        <dbReference type="ARBA" id="ARBA00023136"/>
    </source>
</evidence>
<accession>A0ABP6CHS8</accession>
<evidence type="ECO:0000256" key="10">
    <source>
        <dbReference type="ARBA" id="ARBA00022840"/>
    </source>
</evidence>
<protein>
    <recommendedName>
        <fullName evidence="3">histidine kinase</fullName>
        <ecNumber evidence="3">2.7.13.3</ecNumber>
    </recommendedName>
</protein>
<dbReference type="SUPFAM" id="SSF103190">
    <property type="entry name" value="Sensory domain-like"/>
    <property type="match status" value="1"/>
</dbReference>
<evidence type="ECO:0000256" key="4">
    <source>
        <dbReference type="ARBA" id="ARBA00022475"/>
    </source>
</evidence>
<keyword evidence="13 15" id="KW-0472">Membrane</keyword>
<feature type="region of interest" description="Disordered" evidence="14">
    <location>
        <begin position="1"/>
        <end position="29"/>
    </location>
</feature>
<evidence type="ECO:0000256" key="11">
    <source>
        <dbReference type="ARBA" id="ARBA00022989"/>
    </source>
</evidence>
<evidence type="ECO:0000256" key="6">
    <source>
        <dbReference type="ARBA" id="ARBA00022679"/>
    </source>
</evidence>
<dbReference type="PROSITE" id="PS50109">
    <property type="entry name" value="HIS_KIN"/>
    <property type="match status" value="1"/>
</dbReference>
<evidence type="ECO:0000256" key="1">
    <source>
        <dbReference type="ARBA" id="ARBA00000085"/>
    </source>
</evidence>
<dbReference type="InterPro" id="IPR039506">
    <property type="entry name" value="SPOB_a"/>
</dbReference>
<dbReference type="InterPro" id="IPR033463">
    <property type="entry name" value="sCache_3"/>
</dbReference>
<dbReference type="PANTHER" id="PTHR45436">
    <property type="entry name" value="SENSOR HISTIDINE KINASE YKOH"/>
    <property type="match status" value="1"/>
</dbReference>
<dbReference type="SUPFAM" id="SSF55890">
    <property type="entry name" value="Sporulation response regulatory protein Spo0B"/>
    <property type="match status" value="1"/>
</dbReference>
<comment type="catalytic activity">
    <reaction evidence="1">
        <text>ATP + protein L-histidine = ADP + protein N-phospho-L-histidine.</text>
        <dbReference type="EC" id="2.7.13.3"/>
    </reaction>
</comment>
<dbReference type="InterPro" id="IPR000014">
    <property type="entry name" value="PAS"/>
</dbReference>
<evidence type="ECO:0000256" key="9">
    <source>
        <dbReference type="ARBA" id="ARBA00022777"/>
    </source>
</evidence>
<evidence type="ECO:0000256" key="8">
    <source>
        <dbReference type="ARBA" id="ARBA00022741"/>
    </source>
</evidence>
<comment type="subcellular location">
    <subcellularLocation>
        <location evidence="2">Cell membrane</location>
        <topology evidence="2">Multi-pass membrane protein</topology>
    </subcellularLocation>
</comment>
<organism evidence="17 18">
    <name type="scientific">Streptomyces axinellae</name>
    <dbReference type="NCBI Taxonomy" id="552788"/>
    <lineage>
        <taxon>Bacteria</taxon>
        <taxon>Bacillati</taxon>
        <taxon>Actinomycetota</taxon>
        <taxon>Actinomycetes</taxon>
        <taxon>Kitasatosporales</taxon>
        <taxon>Streptomycetaceae</taxon>
        <taxon>Streptomyces</taxon>
    </lineage>
</organism>
<dbReference type="EMBL" id="BAAARJ010000010">
    <property type="protein sequence ID" value="GAA2617355.1"/>
    <property type="molecule type" value="Genomic_DNA"/>
</dbReference>
<feature type="compositionally biased region" description="Gly residues" evidence="14">
    <location>
        <begin position="654"/>
        <end position="665"/>
    </location>
</feature>
<feature type="domain" description="Histidine kinase" evidence="16">
    <location>
        <begin position="383"/>
        <end position="585"/>
    </location>
</feature>
<evidence type="ECO:0000256" key="3">
    <source>
        <dbReference type="ARBA" id="ARBA00012438"/>
    </source>
</evidence>
<dbReference type="Pfam" id="PF02518">
    <property type="entry name" value="HATPase_c"/>
    <property type="match status" value="1"/>
</dbReference>
<dbReference type="InterPro" id="IPR029151">
    <property type="entry name" value="Sensor-like_sf"/>
</dbReference>
<dbReference type="GO" id="GO:0016301">
    <property type="term" value="F:kinase activity"/>
    <property type="evidence" value="ECO:0007669"/>
    <property type="project" value="UniProtKB-KW"/>
</dbReference>
<keyword evidence="18" id="KW-1185">Reference proteome</keyword>
<feature type="compositionally biased region" description="Pro residues" evidence="14">
    <location>
        <begin position="685"/>
        <end position="702"/>
    </location>
</feature>
<reference evidence="18" key="1">
    <citation type="journal article" date="2019" name="Int. J. Syst. Evol. Microbiol.">
        <title>The Global Catalogue of Microorganisms (GCM) 10K type strain sequencing project: providing services to taxonomists for standard genome sequencing and annotation.</title>
        <authorList>
            <consortium name="The Broad Institute Genomics Platform"/>
            <consortium name="The Broad Institute Genome Sequencing Center for Infectious Disease"/>
            <person name="Wu L."/>
            <person name="Ma J."/>
        </authorList>
    </citation>
    <scope>NUCLEOTIDE SEQUENCE [LARGE SCALE GENOMIC DNA]</scope>
    <source>
        <strain evidence="18">JCM 16373</strain>
    </source>
</reference>
<keyword evidence="4" id="KW-1003">Cell membrane</keyword>
<name>A0ABP6CHS8_9ACTN</name>
<dbReference type="InterPro" id="IPR004358">
    <property type="entry name" value="Sig_transdc_His_kin-like_C"/>
</dbReference>